<protein>
    <submittedName>
        <fullName evidence="1">Uncharacterized protein</fullName>
    </submittedName>
</protein>
<proteinExistence type="predicted"/>
<dbReference type="Proteomes" id="UP001497444">
    <property type="component" value="Chromosome 10"/>
</dbReference>
<evidence type="ECO:0000313" key="1">
    <source>
        <dbReference type="EMBL" id="CAK9257441.1"/>
    </source>
</evidence>
<gene>
    <name evidence="1" type="ORF">CSSPJE1EN1_LOCUS2919</name>
</gene>
<name>A0ABP0VUE8_9BRYO</name>
<dbReference type="EMBL" id="OZ020105">
    <property type="protein sequence ID" value="CAK9257441.1"/>
    <property type="molecule type" value="Genomic_DNA"/>
</dbReference>
<accession>A0ABP0VUE8</accession>
<reference evidence="1" key="1">
    <citation type="submission" date="2024-02" db="EMBL/GenBank/DDBJ databases">
        <authorList>
            <consortium name="ELIXIR-Norway"/>
            <consortium name="Elixir Norway"/>
        </authorList>
    </citation>
    <scope>NUCLEOTIDE SEQUENCE</scope>
</reference>
<organism evidence="1 2">
    <name type="scientific">Sphagnum jensenii</name>
    <dbReference type="NCBI Taxonomy" id="128206"/>
    <lineage>
        <taxon>Eukaryota</taxon>
        <taxon>Viridiplantae</taxon>
        <taxon>Streptophyta</taxon>
        <taxon>Embryophyta</taxon>
        <taxon>Bryophyta</taxon>
        <taxon>Sphagnophytina</taxon>
        <taxon>Sphagnopsida</taxon>
        <taxon>Sphagnales</taxon>
        <taxon>Sphagnaceae</taxon>
        <taxon>Sphagnum</taxon>
    </lineage>
</organism>
<evidence type="ECO:0000313" key="2">
    <source>
        <dbReference type="Proteomes" id="UP001497444"/>
    </source>
</evidence>
<sequence>MRRMSRYSLERFDVATHNNAAAHSVAMYVTTNRVVATLRHSKLRRCGATRGCNAVALQLVWLRRCTWLTTLGRYSSCCHDIVARYNATTL</sequence>
<keyword evidence="2" id="KW-1185">Reference proteome</keyword>